<feature type="domain" description="STAS" evidence="2">
    <location>
        <begin position="112"/>
        <end position="223"/>
    </location>
</feature>
<dbReference type="Gene3D" id="3.30.750.24">
    <property type="entry name" value="STAS domain"/>
    <property type="match status" value="1"/>
</dbReference>
<dbReference type="AlphaFoldDB" id="A0A6I5ZM05"/>
<dbReference type="PANTHER" id="PTHR33745">
    <property type="entry name" value="RSBT ANTAGONIST PROTEIN RSBS-RELATED"/>
    <property type="match status" value="1"/>
</dbReference>
<protein>
    <submittedName>
        <fullName evidence="3">STAS domain protein</fullName>
    </submittedName>
</protein>
<dbReference type="Proteomes" id="UP000425916">
    <property type="component" value="Chromosome"/>
</dbReference>
<dbReference type="InterPro" id="IPR036513">
    <property type="entry name" value="STAS_dom_sf"/>
</dbReference>
<dbReference type="InterPro" id="IPR051932">
    <property type="entry name" value="Bact_StressResp_Reg"/>
</dbReference>
<sequence>MELNVTRDKLEELVQELAAGSRTQRLWHNFLSTALAVNRDKKQLEQLKETLGLLFAEIGEQSFTEKLRAVADRNPALPVAELLSTAVQVCGEIRKENEQTINNLRQMLPELATPIIRIWTDMLLVALIGNLDSQWAQSIAERLLDRVSVTRTKVVLVDVTGVPMIDTVVGGFLIEMFNAIRFLGAEVILTGIKPEVAHTLVKLGVDFRMVTIARDLEDALRKGIAIIADEKKRRRQLARVITGNKESEGDEEIDI</sequence>
<organism evidence="3 4">
    <name type="scientific">Neomoorella glycerini</name>
    <dbReference type="NCBI Taxonomy" id="55779"/>
    <lineage>
        <taxon>Bacteria</taxon>
        <taxon>Bacillati</taxon>
        <taxon>Bacillota</taxon>
        <taxon>Clostridia</taxon>
        <taxon>Neomoorellales</taxon>
        <taxon>Neomoorellaceae</taxon>
        <taxon>Neomoorella</taxon>
    </lineage>
</organism>
<dbReference type="SUPFAM" id="SSF52091">
    <property type="entry name" value="SpoIIaa-like"/>
    <property type="match status" value="1"/>
</dbReference>
<dbReference type="CDD" id="cd07041">
    <property type="entry name" value="STAS_RsbR_RsbS_like"/>
    <property type="match status" value="1"/>
</dbReference>
<dbReference type="PROSITE" id="PS50801">
    <property type="entry name" value="STAS"/>
    <property type="match status" value="1"/>
</dbReference>
<accession>A0A6I5ZM05</accession>
<dbReference type="PANTHER" id="PTHR33745:SF3">
    <property type="entry name" value="RSBT CO-ANTAGONIST PROTEIN RSBRC"/>
    <property type="match status" value="1"/>
</dbReference>
<dbReference type="EMBL" id="CP046244">
    <property type="protein sequence ID" value="QGP90873.1"/>
    <property type="molecule type" value="Genomic_DNA"/>
</dbReference>
<dbReference type="Pfam" id="PF01740">
    <property type="entry name" value="STAS"/>
    <property type="match status" value="1"/>
</dbReference>
<evidence type="ECO:0000313" key="3">
    <source>
        <dbReference type="EMBL" id="QGP90873.1"/>
    </source>
</evidence>
<name>A0A6I5ZM05_9FIRM</name>
<dbReference type="InterPro" id="IPR002645">
    <property type="entry name" value="STAS_dom"/>
</dbReference>
<evidence type="ECO:0000259" key="2">
    <source>
        <dbReference type="PROSITE" id="PS50801"/>
    </source>
</evidence>
<evidence type="ECO:0000256" key="1">
    <source>
        <dbReference type="ARBA" id="ARBA00022553"/>
    </source>
</evidence>
<dbReference type="RefSeq" id="WP_156271328.1">
    <property type="nucleotide sequence ID" value="NZ_CP046244.1"/>
</dbReference>
<proteinExistence type="predicted"/>
<evidence type="ECO:0000313" key="4">
    <source>
        <dbReference type="Proteomes" id="UP000425916"/>
    </source>
</evidence>
<keyword evidence="1" id="KW-0597">Phosphoprotein</keyword>
<dbReference type="OrthoDB" id="9800154at2"/>
<reference evidence="3 4" key="1">
    <citation type="submission" date="2019-11" db="EMBL/GenBank/DDBJ databases">
        <title>Genome sequence of Moorella glycerini DSM11254.</title>
        <authorList>
            <person name="Poehlein A."/>
            <person name="Boeer T."/>
            <person name="Daniel R."/>
        </authorList>
    </citation>
    <scope>NUCLEOTIDE SEQUENCE [LARGE SCALE GENOMIC DNA]</scope>
    <source>
        <strain evidence="3 4">DSM 11254</strain>
    </source>
</reference>
<gene>
    <name evidence="3" type="ORF">MGLY_01850</name>
</gene>
<keyword evidence="4" id="KW-1185">Reference proteome</keyword>